<evidence type="ECO:0000313" key="5">
    <source>
        <dbReference type="EMBL" id="PZP54396.1"/>
    </source>
</evidence>
<feature type="signal peptide" evidence="4">
    <location>
        <begin position="1"/>
        <end position="23"/>
    </location>
</feature>
<proteinExistence type="inferred from homology"/>
<dbReference type="Proteomes" id="UP000249769">
    <property type="component" value="Unassembled WGS sequence"/>
</dbReference>
<feature type="chain" id="PRO_5016000560" evidence="4">
    <location>
        <begin position="24"/>
        <end position="430"/>
    </location>
</feature>
<comment type="subcellular location">
    <subcellularLocation>
        <location evidence="1">Periplasm</location>
    </subcellularLocation>
</comment>
<keyword evidence="3" id="KW-0574">Periplasm</keyword>
<name>A0A2W5H8N2_9HYPH</name>
<dbReference type="InterPro" id="IPR006059">
    <property type="entry name" value="SBP"/>
</dbReference>
<dbReference type="GO" id="GO:0042597">
    <property type="term" value="C:periplasmic space"/>
    <property type="evidence" value="ECO:0007669"/>
    <property type="project" value="UniProtKB-SubCell"/>
</dbReference>
<protein>
    <submittedName>
        <fullName evidence="5">ABC transporter substrate-binding protein</fullName>
    </submittedName>
</protein>
<evidence type="ECO:0000256" key="1">
    <source>
        <dbReference type="ARBA" id="ARBA00004418"/>
    </source>
</evidence>
<dbReference type="PANTHER" id="PTHR43649">
    <property type="entry name" value="ARABINOSE-BINDING PROTEIN-RELATED"/>
    <property type="match status" value="1"/>
</dbReference>
<evidence type="ECO:0000313" key="6">
    <source>
        <dbReference type="Proteomes" id="UP000249769"/>
    </source>
</evidence>
<reference evidence="5 6" key="1">
    <citation type="submission" date="2017-08" db="EMBL/GenBank/DDBJ databases">
        <title>Infants hospitalized years apart are colonized by the same room-sourced microbial strains.</title>
        <authorList>
            <person name="Brooks B."/>
            <person name="Olm M.R."/>
            <person name="Firek B.A."/>
            <person name="Baker R."/>
            <person name="Thomas B.C."/>
            <person name="Morowitz M.J."/>
            <person name="Banfield J.F."/>
        </authorList>
    </citation>
    <scope>NUCLEOTIDE SEQUENCE [LARGE SCALE GENOMIC DNA]</scope>
    <source>
        <strain evidence="5">S2_009_000_R2_73</strain>
    </source>
</reference>
<sequence>MLQKVLWASCVLALSAVGTSAFAATVTIAEHRQARIDALKAVIPDIEKQTGVDIELVEYPGPDREYVSKLLTEIAAGAGPDVFSLPSISQVVDFATAGYLQDVTEEVKASDAYNSFYDITKKAATFDDGKIYVMPTMLSVQQLFFRRDILEKAGISTEQPKDWNDLLQRSIDAKAKTGSYSLMLPMGVTWGSGSFVESFRLLIAGSSTPQLATADGKLDLTGKGVGEVFGFYEQMVTNKLLPVDPLLGPEPWVIPKYEMFPAGKLLITSCGSWCYIFDWGPKSKNPIPDVTKTVGTWSVPGKDGGQHVMVDLSHPWAVNASASDPEAAKKVLKAMGSVKLMVSYAANEGNLPSRKDAVDDADFQKLTALVPLMKDLDRGAYLKSAPGFSTVMEGVGRATEALLLGNADAAGAQKILVDYVKATLGDDVVK</sequence>
<gene>
    <name evidence="5" type="ORF">DI595_00450</name>
</gene>
<dbReference type="PANTHER" id="PTHR43649:SF12">
    <property type="entry name" value="DIACETYLCHITOBIOSE BINDING PROTEIN DASA"/>
    <property type="match status" value="1"/>
</dbReference>
<organism evidence="5 6">
    <name type="scientific">Agrobacterium fabrum</name>
    <dbReference type="NCBI Taxonomy" id="1176649"/>
    <lineage>
        <taxon>Bacteria</taxon>
        <taxon>Pseudomonadati</taxon>
        <taxon>Pseudomonadota</taxon>
        <taxon>Alphaproteobacteria</taxon>
        <taxon>Hyphomicrobiales</taxon>
        <taxon>Rhizobiaceae</taxon>
        <taxon>Rhizobium/Agrobacterium group</taxon>
        <taxon>Agrobacterium</taxon>
        <taxon>Agrobacterium tumefaciens complex</taxon>
    </lineage>
</organism>
<dbReference type="EMBL" id="QFOL01000001">
    <property type="protein sequence ID" value="PZP54396.1"/>
    <property type="molecule type" value="Genomic_DNA"/>
</dbReference>
<accession>A0A2W5H8N2</accession>
<keyword evidence="4" id="KW-0732">Signal</keyword>
<dbReference type="SUPFAM" id="SSF53850">
    <property type="entry name" value="Periplasmic binding protein-like II"/>
    <property type="match status" value="1"/>
</dbReference>
<evidence type="ECO:0000256" key="3">
    <source>
        <dbReference type="ARBA" id="ARBA00022764"/>
    </source>
</evidence>
<dbReference type="AlphaFoldDB" id="A0A2W5H8N2"/>
<dbReference type="Pfam" id="PF13416">
    <property type="entry name" value="SBP_bac_8"/>
    <property type="match status" value="1"/>
</dbReference>
<dbReference type="InterPro" id="IPR050490">
    <property type="entry name" value="Bact_solute-bd_prot1"/>
</dbReference>
<evidence type="ECO:0000256" key="2">
    <source>
        <dbReference type="ARBA" id="ARBA00008520"/>
    </source>
</evidence>
<dbReference type="Gene3D" id="3.40.190.10">
    <property type="entry name" value="Periplasmic binding protein-like II"/>
    <property type="match status" value="1"/>
</dbReference>
<comment type="caution">
    <text evidence="5">The sequence shown here is derived from an EMBL/GenBank/DDBJ whole genome shotgun (WGS) entry which is preliminary data.</text>
</comment>
<evidence type="ECO:0000256" key="4">
    <source>
        <dbReference type="SAM" id="SignalP"/>
    </source>
</evidence>
<comment type="similarity">
    <text evidence="2">Belongs to the bacterial solute-binding protein 1 family.</text>
</comment>